<evidence type="ECO:0000256" key="5">
    <source>
        <dbReference type="ARBA" id="ARBA00023136"/>
    </source>
</evidence>
<dbReference type="InterPro" id="IPR044527">
    <property type="entry name" value="NrtA/CpmA_ABC-bd_dom"/>
</dbReference>
<dbReference type="PANTHER" id="PTHR30024">
    <property type="entry name" value="ALIPHATIC SULFONATES-BINDING PROTEIN-RELATED"/>
    <property type="match status" value="1"/>
</dbReference>
<evidence type="ECO:0000313" key="7">
    <source>
        <dbReference type="Proteomes" id="UP001626536"/>
    </source>
</evidence>
<dbReference type="Gene3D" id="3.40.190.10">
    <property type="entry name" value="Periplasmic binding protein-like II"/>
    <property type="match status" value="2"/>
</dbReference>
<evidence type="ECO:0000256" key="2">
    <source>
        <dbReference type="ARBA" id="ARBA00022448"/>
    </source>
</evidence>
<evidence type="ECO:0000256" key="4">
    <source>
        <dbReference type="ARBA" id="ARBA00022519"/>
    </source>
</evidence>
<comment type="subcellular location">
    <subcellularLocation>
        <location evidence="1">Endomembrane system</location>
    </subcellularLocation>
</comment>
<dbReference type="Pfam" id="PF13379">
    <property type="entry name" value="NMT1_2"/>
    <property type="match status" value="1"/>
</dbReference>
<reference evidence="6 7" key="1">
    <citation type="submission" date="2023-10" db="EMBL/GenBank/DDBJ databases">
        <title>Novel methanotroph of the genus Methylocapsa from a subarctic wetland.</title>
        <authorList>
            <person name="Belova S.E."/>
            <person name="Oshkin I.Y."/>
            <person name="Miroshnikov K."/>
            <person name="Dedysh S.N."/>
        </authorList>
    </citation>
    <scope>NUCLEOTIDE SEQUENCE [LARGE SCALE GENOMIC DNA]</scope>
    <source>
        <strain evidence="6 7">RX1</strain>
    </source>
</reference>
<sequence>MTKKLRVGYVPLTDAALLHVAKAKHFAAARGLDLELIRESSWANIRDKLILGHFEAAHMLAPAAIASSIGIGQMETRLVAPVALGLNGNAITVSGALFDALRQEAEGDFADPRLTAKALARIVAKRQQKGEPALTFGHVFPFSSHHYQLRLWMRAGGVDPDEDVRLVVAPPPFMVETLRKGHVDGFCVGAPWNSLAVAAGVGIILHTGPALVRDCPEKVLAFRADWAESNAADVRALAEAVGEASMWATDAANRKALAALLASVSEPGVSAETIAHILEDPIAASGPVVAAAGLRLDPAAIKAHRSHALWLFAQMVAAGQVAYSPALADAAARVYRPDLGPEILEPIDAPRAFDGPAFSPDDLPAYLAALRGPPRG</sequence>
<evidence type="ECO:0000313" key="6">
    <source>
        <dbReference type="EMBL" id="WOJ91028.1"/>
    </source>
</evidence>
<keyword evidence="4" id="KW-0997">Cell inner membrane</keyword>
<evidence type="ECO:0000256" key="3">
    <source>
        <dbReference type="ARBA" id="ARBA00022475"/>
    </source>
</evidence>
<dbReference type="RefSeq" id="WP_407340617.1">
    <property type="nucleotide sequence ID" value="NZ_CP136862.1"/>
</dbReference>
<dbReference type="CDD" id="cd13553">
    <property type="entry name" value="PBP2_NrtA_CpmA_like"/>
    <property type="match status" value="1"/>
</dbReference>
<dbReference type="EMBL" id="CP136862">
    <property type="protein sequence ID" value="WOJ91028.1"/>
    <property type="molecule type" value="Genomic_DNA"/>
</dbReference>
<dbReference type="PANTHER" id="PTHR30024:SF43">
    <property type="entry name" value="BLL4572 PROTEIN"/>
    <property type="match status" value="1"/>
</dbReference>
<evidence type="ECO:0000256" key="1">
    <source>
        <dbReference type="ARBA" id="ARBA00004308"/>
    </source>
</evidence>
<dbReference type="Proteomes" id="UP001626536">
    <property type="component" value="Chromosome"/>
</dbReference>
<keyword evidence="2" id="KW-0813">Transport</keyword>
<accession>A0ABZ0HWV6</accession>
<keyword evidence="5" id="KW-0472">Membrane</keyword>
<organism evidence="6 7">
    <name type="scientific">Methylocapsa polymorpha</name>
    <dbReference type="NCBI Taxonomy" id="3080828"/>
    <lineage>
        <taxon>Bacteria</taxon>
        <taxon>Pseudomonadati</taxon>
        <taxon>Pseudomonadota</taxon>
        <taxon>Alphaproteobacteria</taxon>
        <taxon>Hyphomicrobiales</taxon>
        <taxon>Beijerinckiaceae</taxon>
        <taxon>Methylocapsa</taxon>
    </lineage>
</organism>
<keyword evidence="3" id="KW-1003">Cell membrane</keyword>
<protein>
    <submittedName>
        <fullName evidence="6">CmpA/NrtA family ABC transporter substrate-binding protein</fullName>
    </submittedName>
</protein>
<proteinExistence type="predicted"/>
<dbReference type="SUPFAM" id="SSF53850">
    <property type="entry name" value="Periplasmic binding protein-like II"/>
    <property type="match status" value="1"/>
</dbReference>
<gene>
    <name evidence="6" type="ORF">RZS28_07020</name>
</gene>
<name>A0ABZ0HWV6_9HYPH</name>
<keyword evidence="7" id="KW-1185">Reference proteome</keyword>